<evidence type="ECO:0000256" key="1">
    <source>
        <dbReference type="PIRNR" id="PIRNR028141"/>
    </source>
</evidence>
<gene>
    <name evidence="3" type="ORF">AMR76_15950</name>
</gene>
<comment type="function">
    <text evidence="1">Binds the second messenger bis-(3'-5') cyclic dimeric guanosine monophosphate (c-di-GMP). Can bind two c-di-GMP molecules per monomer. May play a role in bacterial second-messenger regulated processes. Binding to c-di-GMP induces a conformational change of the C- and N-termini resulting in the exposure of a highly negative surface on one side of the protein to a possible effector protein.</text>
</comment>
<dbReference type="Proteomes" id="UP000051221">
    <property type="component" value="Unassembled WGS sequence"/>
</dbReference>
<dbReference type="PIRSF" id="PIRSF028141">
    <property type="entry name" value="C-di-GMP_BP_PA4608"/>
    <property type="match status" value="1"/>
</dbReference>
<keyword evidence="4" id="KW-1185">Reference proteome</keyword>
<dbReference type="InParanoid" id="A0A0Q2UX87"/>
<name>A0A0Q2UX87_VIBFU</name>
<dbReference type="AlphaFoldDB" id="A0A0Q2UX87"/>
<evidence type="ECO:0000313" key="4">
    <source>
        <dbReference type="Proteomes" id="UP000051221"/>
    </source>
</evidence>
<sequence length="125" mass="14328">MIERRRFSRIIYQAPATLFQGEYQLATCIQDLSLHGLLLWAVDEPDLDPTRLVDVAFMLPDSDINITLTARLISQDERILRLKIDHIDIDSIGHLKRLVELNVGSDSLLHREMEYLADLGDNEDA</sequence>
<dbReference type="InterPro" id="IPR009875">
    <property type="entry name" value="PilZ_domain"/>
</dbReference>
<accession>A0A0Q2UX87</accession>
<dbReference type="Gene3D" id="2.40.10.220">
    <property type="entry name" value="predicted glycosyltransferase like domains"/>
    <property type="match status" value="1"/>
</dbReference>
<dbReference type="GO" id="GO:0035438">
    <property type="term" value="F:cyclic-di-GMP binding"/>
    <property type="evidence" value="ECO:0007669"/>
    <property type="project" value="InterPro"/>
</dbReference>
<dbReference type="RefSeq" id="WP_055466561.1">
    <property type="nucleotide sequence ID" value="NZ_CP051103.1"/>
</dbReference>
<feature type="domain" description="PilZ" evidence="2">
    <location>
        <begin position="3"/>
        <end position="100"/>
    </location>
</feature>
<dbReference type="EMBL" id="LKHS01000014">
    <property type="protein sequence ID" value="KQH85048.1"/>
    <property type="molecule type" value="Genomic_DNA"/>
</dbReference>
<proteinExistence type="predicted"/>
<evidence type="ECO:0000259" key="2">
    <source>
        <dbReference type="Pfam" id="PF07238"/>
    </source>
</evidence>
<dbReference type="Pfam" id="PF07238">
    <property type="entry name" value="PilZ"/>
    <property type="match status" value="1"/>
</dbReference>
<dbReference type="SUPFAM" id="SSF141371">
    <property type="entry name" value="PilZ domain-like"/>
    <property type="match status" value="1"/>
</dbReference>
<comment type="subunit">
    <text evidence="1">Monomer in both c-di-GMP-bound and free forms.</text>
</comment>
<reference evidence="3 4" key="1">
    <citation type="submission" date="2015-08" db="EMBL/GenBank/DDBJ databases">
        <title>Antibacterial properties of a collection of Vibrionaceae strains.</title>
        <authorList>
            <person name="Giubergia S."/>
        </authorList>
    </citation>
    <scope>NUCLEOTIDE SEQUENCE [LARGE SCALE GENOMIC DNA]</scope>
    <source>
        <strain evidence="3 4">S0821</strain>
    </source>
</reference>
<organism evidence="3 4">
    <name type="scientific">Vibrio furnissii</name>
    <dbReference type="NCBI Taxonomy" id="29494"/>
    <lineage>
        <taxon>Bacteria</taxon>
        <taxon>Pseudomonadati</taxon>
        <taxon>Pseudomonadota</taxon>
        <taxon>Gammaproteobacteria</taxon>
        <taxon>Vibrionales</taxon>
        <taxon>Vibrionaceae</taxon>
        <taxon>Vibrio</taxon>
    </lineage>
</organism>
<evidence type="ECO:0000313" key="3">
    <source>
        <dbReference type="EMBL" id="KQH85048.1"/>
    </source>
</evidence>
<keyword evidence="1" id="KW-0547">Nucleotide-binding</keyword>
<dbReference type="InterPro" id="IPR027021">
    <property type="entry name" value="C-di-GMP_BP_PA4608"/>
</dbReference>
<protein>
    <recommendedName>
        <fullName evidence="1">Cyclic diguanosine monophosphate-binding protein</fullName>
        <shortName evidence="1">c-di-GMP-binding protein</shortName>
    </recommendedName>
    <alternativeName>
        <fullName evidence="1">Pilz domain-containing protein</fullName>
    </alternativeName>
</protein>
<comment type="caution">
    <text evidence="3">The sequence shown here is derived from an EMBL/GenBank/DDBJ whole genome shotgun (WGS) entry which is preliminary data.</text>
</comment>
<keyword evidence="1" id="KW-0973">c-di-GMP</keyword>